<accession>A0A6J5LKN6</accession>
<gene>
    <name evidence="1" type="ORF">UFOVP257_272</name>
</gene>
<protein>
    <submittedName>
        <fullName evidence="1">Uncharacterized protein</fullName>
    </submittedName>
</protein>
<evidence type="ECO:0000313" key="1">
    <source>
        <dbReference type="EMBL" id="CAB4133550.1"/>
    </source>
</evidence>
<organism evidence="1">
    <name type="scientific">uncultured Caudovirales phage</name>
    <dbReference type="NCBI Taxonomy" id="2100421"/>
    <lineage>
        <taxon>Viruses</taxon>
        <taxon>Duplodnaviria</taxon>
        <taxon>Heunggongvirae</taxon>
        <taxon>Uroviricota</taxon>
        <taxon>Caudoviricetes</taxon>
        <taxon>Peduoviridae</taxon>
        <taxon>Maltschvirus</taxon>
        <taxon>Maltschvirus maltsch</taxon>
    </lineage>
</organism>
<name>A0A6J5LKN6_9CAUD</name>
<proteinExistence type="predicted"/>
<dbReference type="EMBL" id="LR796274">
    <property type="protein sequence ID" value="CAB4133550.1"/>
    <property type="molecule type" value="Genomic_DNA"/>
</dbReference>
<sequence length="97" mass="10836">MAQLYVIYDKQTTRIIKERSYSKAHYASEAAAKAAVTRFDKKGICNKVDVAIASANDFYTNIEKTEVVTNLLSGKQVRQSVNTPACCDVSSETYWSM</sequence>
<reference evidence="1" key="1">
    <citation type="submission" date="2020-04" db="EMBL/GenBank/DDBJ databases">
        <authorList>
            <person name="Chiriac C."/>
            <person name="Salcher M."/>
            <person name="Ghai R."/>
            <person name="Kavagutti S V."/>
        </authorList>
    </citation>
    <scope>NUCLEOTIDE SEQUENCE</scope>
</reference>